<dbReference type="InterPro" id="IPR050231">
    <property type="entry name" value="Iron_ascorbate_oxido_reductase"/>
</dbReference>
<dbReference type="Proteomes" id="UP000036987">
    <property type="component" value="Unassembled WGS sequence"/>
</dbReference>
<dbReference type="GO" id="GO:0009686">
    <property type="term" value="P:gibberellin biosynthetic process"/>
    <property type="evidence" value="ECO:0000318"/>
    <property type="project" value="GO_Central"/>
</dbReference>
<comment type="caution">
    <text evidence="9">The sequence shown here is derived from an EMBL/GenBank/DDBJ whole genome shotgun (WGS) entry which is preliminary data.</text>
</comment>
<accession>A0A0K9Q3I5</accession>
<evidence type="ECO:0000256" key="7">
    <source>
        <dbReference type="RuleBase" id="RU003682"/>
    </source>
</evidence>
<evidence type="ECO:0000256" key="3">
    <source>
        <dbReference type="ARBA" id="ARBA00023002"/>
    </source>
</evidence>
<organism evidence="9 10">
    <name type="scientific">Zostera marina</name>
    <name type="common">Eelgrass</name>
    <dbReference type="NCBI Taxonomy" id="29655"/>
    <lineage>
        <taxon>Eukaryota</taxon>
        <taxon>Viridiplantae</taxon>
        <taxon>Streptophyta</taxon>
        <taxon>Embryophyta</taxon>
        <taxon>Tracheophyta</taxon>
        <taxon>Spermatophyta</taxon>
        <taxon>Magnoliopsida</taxon>
        <taxon>Liliopsida</taxon>
        <taxon>Zosteraceae</taxon>
        <taxon>Zostera</taxon>
    </lineage>
</organism>
<reference evidence="10" key="1">
    <citation type="journal article" date="2016" name="Nature">
        <title>The genome of the seagrass Zostera marina reveals angiosperm adaptation to the sea.</title>
        <authorList>
            <person name="Olsen J.L."/>
            <person name="Rouze P."/>
            <person name="Verhelst B."/>
            <person name="Lin Y.-C."/>
            <person name="Bayer T."/>
            <person name="Collen J."/>
            <person name="Dattolo E."/>
            <person name="De Paoli E."/>
            <person name="Dittami S."/>
            <person name="Maumus F."/>
            <person name="Michel G."/>
            <person name="Kersting A."/>
            <person name="Lauritano C."/>
            <person name="Lohaus R."/>
            <person name="Toepel M."/>
            <person name="Tonon T."/>
            <person name="Vanneste K."/>
            <person name="Amirebrahimi M."/>
            <person name="Brakel J."/>
            <person name="Bostroem C."/>
            <person name="Chovatia M."/>
            <person name="Grimwood J."/>
            <person name="Jenkins J.W."/>
            <person name="Jueterbock A."/>
            <person name="Mraz A."/>
            <person name="Stam W.T."/>
            <person name="Tice H."/>
            <person name="Bornberg-Bauer E."/>
            <person name="Green P.J."/>
            <person name="Pearson G.A."/>
            <person name="Procaccini G."/>
            <person name="Duarte C.M."/>
            <person name="Schmutz J."/>
            <person name="Reusch T.B.H."/>
            <person name="Van de Peer Y."/>
        </authorList>
    </citation>
    <scope>NUCLEOTIDE SEQUENCE [LARGE SCALE GENOMIC DNA]</scope>
    <source>
        <strain evidence="10">cv. Finnish</strain>
    </source>
</reference>
<dbReference type="STRING" id="29655.A0A0K9Q3I5"/>
<dbReference type="InterPro" id="IPR005123">
    <property type="entry name" value="Oxoglu/Fe-dep_dioxygenase_dom"/>
</dbReference>
<dbReference type="PANTHER" id="PTHR47990">
    <property type="entry name" value="2-OXOGLUTARATE (2OG) AND FE(II)-DEPENDENT OXYGENASE SUPERFAMILY PROTEIN-RELATED"/>
    <property type="match status" value="1"/>
</dbReference>
<evidence type="ECO:0000256" key="4">
    <source>
        <dbReference type="ARBA" id="ARBA00023004"/>
    </source>
</evidence>
<keyword evidence="2 7" id="KW-0479">Metal-binding</keyword>
<evidence type="ECO:0000256" key="5">
    <source>
        <dbReference type="ARBA" id="ARBA00050508"/>
    </source>
</evidence>
<evidence type="ECO:0000259" key="8">
    <source>
        <dbReference type="PROSITE" id="PS51471"/>
    </source>
</evidence>
<evidence type="ECO:0000313" key="9">
    <source>
        <dbReference type="EMBL" id="KMZ75729.1"/>
    </source>
</evidence>
<dbReference type="AlphaFoldDB" id="A0A0K9Q3I5"/>
<dbReference type="GO" id="GO:0009908">
    <property type="term" value="P:flower development"/>
    <property type="evidence" value="ECO:0000318"/>
    <property type="project" value="GO_Central"/>
</dbReference>
<dbReference type="EMBL" id="LFYR01000120">
    <property type="protein sequence ID" value="KMZ75729.1"/>
    <property type="molecule type" value="Genomic_DNA"/>
</dbReference>
<dbReference type="InterPro" id="IPR044861">
    <property type="entry name" value="IPNS-like_FE2OG_OXY"/>
</dbReference>
<feature type="domain" description="Fe2OG dioxygenase" evidence="8">
    <location>
        <begin position="191"/>
        <end position="291"/>
    </location>
</feature>
<dbReference type="FunFam" id="2.60.120.330:FF:000003">
    <property type="entry name" value="Gibberellin 20 oxidase 2"/>
    <property type="match status" value="1"/>
</dbReference>
<dbReference type="SUPFAM" id="SSF51197">
    <property type="entry name" value="Clavaminate synthase-like"/>
    <property type="match status" value="1"/>
</dbReference>
<dbReference type="InterPro" id="IPR026992">
    <property type="entry name" value="DIOX_N"/>
</dbReference>
<dbReference type="GO" id="GO:0045544">
    <property type="term" value="F:gibberellin 20-oxidase activity"/>
    <property type="evidence" value="ECO:0000318"/>
    <property type="project" value="GO_Central"/>
</dbReference>
<comment type="catalytic activity">
    <reaction evidence="6">
        <text>gibberellin A53 + 2 2-oxoglutarate + 3 O2 + H(+) = gibberellin A20 + 2 succinate + 3 CO2 + 2 H2O</text>
        <dbReference type="Rhea" id="RHEA:60796"/>
        <dbReference type="ChEBI" id="CHEBI:15377"/>
        <dbReference type="ChEBI" id="CHEBI:15378"/>
        <dbReference type="ChEBI" id="CHEBI:15379"/>
        <dbReference type="ChEBI" id="CHEBI:16526"/>
        <dbReference type="ChEBI" id="CHEBI:16810"/>
        <dbReference type="ChEBI" id="CHEBI:30031"/>
        <dbReference type="ChEBI" id="CHEBI:58526"/>
        <dbReference type="ChEBI" id="CHEBI:143954"/>
    </reaction>
    <physiologicalReaction direction="left-to-right" evidence="6">
        <dbReference type="Rhea" id="RHEA:60797"/>
    </physiologicalReaction>
</comment>
<name>A0A0K9Q3I5_ZOSMR</name>
<dbReference type="OMA" id="GNTPRRY"/>
<dbReference type="InterPro" id="IPR027443">
    <property type="entry name" value="IPNS-like_sf"/>
</dbReference>
<evidence type="ECO:0000256" key="6">
    <source>
        <dbReference type="ARBA" id="ARBA00050797"/>
    </source>
</evidence>
<sequence length="356" mass="40506">MAIVSRETAHAIANTEIPTQFIWPDDEKPTPDSAEAHLHIPTVDLADPMSGVKMVREACTEHGFFQVVNHGIPREVLDDAIRYTKSFFSLPFSEKQKCMRVAGETSGYSNSFTGRFSSKLPWKETLSFHYRSVSSDVCRYFDATLGPHFVGHGEMYNRYCEAMYRLSLVIMELLGMSLGVGRRRFVDFFEDHDSIMRLNHYPRCQTPNLTLGTGPHCDPTSLTILHQDDVGGLQVFHNKQWLSIPPREDTLVVNIGDTFMALSNGRYKSCTHRAVVNSENARKSLAFFLCPSMTKIIRPPEELIDDEASPNGGRQYPDFTWTQFLEFTQKRYRSDTNTLSAFSQWLTSVPPINPMK</sequence>
<dbReference type="Gene3D" id="2.60.120.330">
    <property type="entry name" value="B-lactam Antibiotic, Isopenicillin N Synthase, Chain"/>
    <property type="match status" value="1"/>
</dbReference>
<comment type="catalytic activity">
    <reaction evidence="5">
        <text>gibberellin A12 + 2 2-oxoglutarate + 3 O2 + H(+) = gibberellin A9 + 2 succinate + 3 CO2 + 2 H2O</text>
        <dbReference type="Rhea" id="RHEA:60772"/>
        <dbReference type="ChEBI" id="CHEBI:15377"/>
        <dbReference type="ChEBI" id="CHEBI:15378"/>
        <dbReference type="ChEBI" id="CHEBI:15379"/>
        <dbReference type="ChEBI" id="CHEBI:16526"/>
        <dbReference type="ChEBI" id="CHEBI:16810"/>
        <dbReference type="ChEBI" id="CHEBI:30031"/>
        <dbReference type="ChEBI" id="CHEBI:58627"/>
        <dbReference type="ChEBI" id="CHEBI:73255"/>
    </reaction>
    <physiologicalReaction direction="left-to-right" evidence="5">
        <dbReference type="Rhea" id="RHEA:60773"/>
    </physiologicalReaction>
</comment>
<dbReference type="OrthoDB" id="288590at2759"/>
<evidence type="ECO:0000256" key="2">
    <source>
        <dbReference type="ARBA" id="ARBA00022723"/>
    </source>
</evidence>
<dbReference type="PROSITE" id="PS51471">
    <property type="entry name" value="FE2OG_OXY"/>
    <property type="match status" value="1"/>
</dbReference>
<dbReference type="GO" id="GO:0009826">
    <property type="term" value="P:unidimensional cell growth"/>
    <property type="evidence" value="ECO:0000318"/>
    <property type="project" value="GO_Central"/>
</dbReference>
<comment type="cofactor">
    <cofactor evidence="1">
        <name>L-ascorbate</name>
        <dbReference type="ChEBI" id="CHEBI:38290"/>
    </cofactor>
</comment>
<keyword evidence="4 7" id="KW-0408">Iron</keyword>
<dbReference type="Pfam" id="PF14226">
    <property type="entry name" value="DIOX_N"/>
    <property type="match status" value="1"/>
</dbReference>
<dbReference type="GO" id="GO:0046872">
    <property type="term" value="F:metal ion binding"/>
    <property type="evidence" value="ECO:0007669"/>
    <property type="project" value="UniProtKB-KW"/>
</dbReference>
<dbReference type="GO" id="GO:0009416">
    <property type="term" value="P:response to light stimulus"/>
    <property type="evidence" value="ECO:0000318"/>
    <property type="project" value="GO_Central"/>
</dbReference>
<dbReference type="Pfam" id="PF03171">
    <property type="entry name" value="2OG-FeII_Oxy"/>
    <property type="match status" value="1"/>
</dbReference>
<keyword evidence="3 7" id="KW-0560">Oxidoreductase</keyword>
<evidence type="ECO:0000256" key="1">
    <source>
        <dbReference type="ARBA" id="ARBA00001961"/>
    </source>
</evidence>
<evidence type="ECO:0000313" key="10">
    <source>
        <dbReference type="Proteomes" id="UP000036987"/>
    </source>
</evidence>
<keyword evidence="10" id="KW-1185">Reference proteome</keyword>
<comment type="similarity">
    <text evidence="7">Belongs to the iron/ascorbate-dependent oxidoreductase family.</text>
</comment>
<protein>
    <submittedName>
        <fullName evidence="9">Gibberellin 20 oxidase 1</fullName>
    </submittedName>
</protein>
<proteinExistence type="inferred from homology"/>
<gene>
    <name evidence="9" type="ORF">ZOSMA_110G00350</name>
</gene>